<dbReference type="GO" id="GO:0051117">
    <property type="term" value="F:ATPase binding"/>
    <property type="evidence" value="ECO:0007669"/>
    <property type="project" value="TreeGrafter"/>
</dbReference>
<protein>
    <recommendedName>
        <fullName evidence="8">V-type proton ATPase subunit a</fullName>
    </recommendedName>
</protein>
<dbReference type="AlphaFoldDB" id="A0A915LPE6"/>
<keyword evidence="5 8" id="KW-1133">Transmembrane helix</keyword>
<keyword evidence="3 8" id="KW-0813">Transport</keyword>
<proteinExistence type="inferred from homology"/>
<keyword evidence="8" id="KW-0375">Hydrogen ion transport</keyword>
<dbReference type="GO" id="GO:0005886">
    <property type="term" value="C:plasma membrane"/>
    <property type="evidence" value="ECO:0007669"/>
    <property type="project" value="TreeGrafter"/>
</dbReference>
<organism evidence="9 10">
    <name type="scientific">Meloidogyne javanica</name>
    <name type="common">Root-knot nematode worm</name>
    <dbReference type="NCBI Taxonomy" id="6303"/>
    <lineage>
        <taxon>Eukaryota</taxon>
        <taxon>Metazoa</taxon>
        <taxon>Ecdysozoa</taxon>
        <taxon>Nematoda</taxon>
        <taxon>Chromadorea</taxon>
        <taxon>Rhabditida</taxon>
        <taxon>Tylenchina</taxon>
        <taxon>Tylenchomorpha</taxon>
        <taxon>Tylenchoidea</taxon>
        <taxon>Meloidogynidae</taxon>
        <taxon>Meloidogyninae</taxon>
        <taxon>Meloidogyne</taxon>
        <taxon>Meloidogyne incognita group</taxon>
    </lineage>
</organism>
<name>A0A915LPE6_MELJA</name>
<dbReference type="GO" id="GO:0007035">
    <property type="term" value="P:vacuolar acidification"/>
    <property type="evidence" value="ECO:0007669"/>
    <property type="project" value="TreeGrafter"/>
</dbReference>
<sequence>MFGDLGHGLIMFLFGLYLVLKEKRLEAARINDEIFQIFFSGRYVIFLMGLFSIYTGFIYNDVFSKSFNIFGTSWGATDEYHNYTDNPERMLVLPPHIAYSSPPYPFGVDPIWNLAETNKLNFLNSMKIKGSVISGISQMAFGIALSYYNFKHSESYLDINFTFIPQVIFLSCIFVYLCLEIVAKWLFFNNE</sequence>
<keyword evidence="6 8" id="KW-0406">Ion transport</keyword>
<keyword evidence="7 8" id="KW-0472">Membrane</keyword>
<feature type="transmembrane region" description="Helical" evidence="8">
    <location>
        <begin position="34"/>
        <end position="59"/>
    </location>
</feature>
<evidence type="ECO:0000256" key="8">
    <source>
        <dbReference type="RuleBase" id="RU361189"/>
    </source>
</evidence>
<evidence type="ECO:0000256" key="6">
    <source>
        <dbReference type="ARBA" id="ARBA00023065"/>
    </source>
</evidence>
<reference evidence="10" key="1">
    <citation type="submission" date="2022-11" db="UniProtKB">
        <authorList>
            <consortium name="WormBaseParasite"/>
        </authorList>
    </citation>
    <scope>IDENTIFICATION</scope>
</reference>
<evidence type="ECO:0000256" key="2">
    <source>
        <dbReference type="ARBA" id="ARBA00009904"/>
    </source>
</evidence>
<evidence type="ECO:0000256" key="7">
    <source>
        <dbReference type="ARBA" id="ARBA00023136"/>
    </source>
</evidence>
<dbReference type="GO" id="GO:0033179">
    <property type="term" value="C:proton-transporting V-type ATPase, V0 domain"/>
    <property type="evidence" value="ECO:0007669"/>
    <property type="project" value="InterPro"/>
</dbReference>
<evidence type="ECO:0000256" key="3">
    <source>
        <dbReference type="ARBA" id="ARBA00022448"/>
    </source>
</evidence>
<dbReference type="InterPro" id="IPR002490">
    <property type="entry name" value="V-ATPase_116kDa_su"/>
</dbReference>
<dbReference type="Pfam" id="PF01496">
    <property type="entry name" value="V_ATPase_I"/>
    <property type="match status" value="1"/>
</dbReference>
<evidence type="ECO:0000313" key="9">
    <source>
        <dbReference type="Proteomes" id="UP000887561"/>
    </source>
</evidence>
<dbReference type="WBParaSite" id="scaffold15_cov343.g28">
    <property type="protein sequence ID" value="scaffold15_cov343.g28"/>
    <property type="gene ID" value="scaffold15_cov343.g28"/>
</dbReference>
<keyword evidence="4 8" id="KW-0812">Transmembrane</keyword>
<dbReference type="PANTHER" id="PTHR11629:SF63">
    <property type="entry name" value="V-TYPE PROTON ATPASE SUBUNIT A"/>
    <property type="match status" value="1"/>
</dbReference>
<comment type="subcellular location">
    <subcellularLocation>
        <location evidence="1">Membrane</location>
        <topology evidence="1">Multi-pass membrane protein</topology>
    </subcellularLocation>
</comment>
<dbReference type="GO" id="GO:0016471">
    <property type="term" value="C:vacuolar proton-transporting V-type ATPase complex"/>
    <property type="evidence" value="ECO:0007669"/>
    <property type="project" value="TreeGrafter"/>
</dbReference>
<dbReference type="GO" id="GO:0046961">
    <property type="term" value="F:proton-transporting ATPase activity, rotational mechanism"/>
    <property type="evidence" value="ECO:0007669"/>
    <property type="project" value="InterPro"/>
</dbReference>
<comment type="similarity">
    <text evidence="2 8">Belongs to the V-ATPase 116 kDa subunit family.</text>
</comment>
<dbReference type="Proteomes" id="UP000887561">
    <property type="component" value="Unplaced"/>
</dbReference>
<keyword evidence="9" id="KW-1185">Reference proteome</keyword>
<comment type="function">
    <text evidence="8">Essential component of the vacuolar proton pump (V-ATPase), a multimeric enzyme that catalyzes the translocation of protons across the membranes. Required for assembly and activity of the V-ATPase.</text>
</comment>
<evidence type="ECO:0000256" key="5">
    <source>
        <dbReference type="ARBA" id="ARBA00022989"/>
    </source>
</evidence>
<evidence type="ECO:0000256" key="1">
    <source>
        <dbReference type="ARBA" id="ARBA00004141"/>
    </source>
</evidence>
<feature type="transmembrane region" description="Helical" evidence="8">
    <location>
        <begin position="132"/>
        <end position="150"/>
    </location>
</feature>
<evidence type="ECO:0000256" key="4">
    <source>
        <dbReference type="ARBA" id="ARBA00022692"/>
    </source>
</evidence>
<dbReference type="PANTHER" id="PTHR11629">
    <property type="entry name" value="VACUOLAR PROTON ATPASES"/>
    <property type="match status" value="1"/>
</dbReference>
<accession>A0A915LPE6</accession>
<evidence type="ECO:0000313" key="10">
    <source>
        <dbReference type="WBParaSite" id="scaffold15_cov343.g28"/>
    </source>
</evidence>
<feature type="transmembrane region" description="Helical" evidence="8">
    <location>
        <begin position="6"/>
        <end position="22"/>
    </location>
</feature>
<feature type="transmembrane region" description="Helical" evidence="8">
    <location>
        <begin position="162"/>
        <end position="187"/>
    </location>
</feature>